<dbReference type="Proteomes" id="UP000789525">
    <property type="component" value="Unassembled WGS sequence"/>
</dbReference>
<protein>
    <submittedName>
        <fullName evidence="1">1138_t:CDS:1</fullName>
    </submittedName>
</protein>
<organism evidence="1 2">
    <name type="scientific">Acaulospora colombiana</name>
    <dbReference type="NCBI Taxonomy" id="27376"/>
    <lineage>
        <taxon>Eukaryota</taxon>
        <taxon>Fungi</taxon>
        <taxon>Fungi incertae sedis</taxon>
        <taxon>Mucoromycota</taxon>
        <taxon>Glomeromycotina</taxon>
        <taxon>Glomeromycetes</taxon>
        <taxon>Diversisporales</taxon>
        <taxon>Acaulosporaceae</taxon>
        <taxon>Acaulospora</taxon>
    </lineage>
</organism>
<evidence type="ECO:0000313" key="2">
    <source>
        <dbReference type="Proteomes" id="UP000789525"/>
    </source>
</evidence>
<sequence length="235" mass="27222">MCILLDLTVAEWKTNICYLLFWRIPPSLLLSKYAPIYQVKCSPQINIEEPRKAYEKALGDISRYLEEIDKPGKFNAKAMKWFKELASADKIADVNKKLLQNFTDATMDFYNSIILDTNNKIRDVDDKITEMKDDMKDMADDLKAFIEIMLLQKGGDDDLTDEAIESLKINPFLFEDDDDNENKVTRNNIRKRVYIGNEVAVKKLPSSDLDIEKKKIEKIAKIINLLGCCDYIEKF</sequence>
<gene>
    <name evidence="1" type="ORF">ACOLOM_LOCUS4594</name>
</gene>
<reference evidence="1" key="1">
    <citation type="submission" date="2021-06" db="EMBL/GenBank/DDBJ databases">
        <authorList>
            <person name="Kallberg Y."/>
            <person name="Tangrot J."/>
            <person name="Rosling A."/>
        </authorList>
    </citation>
    <scope>NUCLEOTIDE SEQUENCE</scope>
    <source>
        <strain evidence="1">CL356</strain>
    </source>
</reference>
<name>A0ACA9LRA6_9GLOM</name>
<dbReference type="EMBL" id="CAJVPT010007751">
    <property type="protein sequence ID" value="CAG8544372.1"/>
    <property type="molecule type" value="Genomic_DNA"/>
</dbReference>
<comment type="caution">
    <text evidence="1">The sequence shown here is derived from an EMBL/GenBank/DDBJ whole genome shotgun (WGS) entry which is preliminary data.</text>
</comment>
<evidence type="ECO:0000313" key="1">
    <source>
        <dbReference type="EMBL" id="CAG8544372.1"/>
    </source>
</evidence>
<keyword evidence="2" id="KW-1185">Reference proteome</keyword>
<proteinExistence type="predicted"/>
<accession>A0ACA9LRA6</accession>